<accession>A0A9Q1IGT9</accession>
<sequence length="78" mass="8620">MAPLSAGAALAAASQPKGFRKEASRPRPITATNRRRPQHREPTHLARLLKFISQIHSPLRRPVIQGTQGGVRRRAPLL</sequence>
<dbReference type="EMBL" id="JAINUF010000017">
    <property type="protein sequence ID" value="KAJ8339029.1"/>
    <property type="molecule type" value="Genomic_DNA"/>
</dbReference>
<evidence type="ECO:0000313" key="3">
    <source>
        <dbReference type="Proteomes" id="UP001152622"/>
    </source>
</evidence>
<organism evidence="2 3">
    <name type="scientific">Synaphobranchus kaupii</name>
    <name type="common">Kaup's arrowtooth eel</name>
    <dbReference type="NCBI Taxonomy" id="118154"/>
    <lineage>
        <taxon>Eukaryota</taxon>
        <taxon>Metazoa</taxon>
        <taxon>Chordata</taxon>
        <taxon>Craniata</taxon>
        <taxon>Vertebrata</taxon>
        <taxon>Euteleostomi</taxon>
        <taxon>Actinopterygii</taxon>
        <taxon>Neopterygii</taxon>
        <taxon>Teleostei</taxon>
        <taxon>Anguilliformes</taxon>
        <taxon>Synaphobranchidae</taxon>
        <taxon>Synaphobranchus</taxon>
    </lineage>
</organism>
<reference evidence="2" key="1">
    <citation type="journal article" date="2023" name="Science">
        <title>Genome structures resolve the early diversification of teleost fishes.</title>
        <authorList>
            <person name="Parey E."/>
            <person name="Louis A."/>
            <person name="Montfort J."/>
            <person name="Bouchez O."/>
            <person name="Roques C."/>
            <person name="Iampietro C."/>
            <person name="Lluch J."/>
            <person name="Castinel A."/>
            <person name="Donnadieu C."/>
            <person name="Desvignes T."/>
            <person name="Floi Bucao C."/>
            <person name="Jouanno E."/>
            <person name="Wen M."/>
            <person name="Mejri S."/>
            <person name="Dirks R."/>
            <person name="Jansen H."/>
            <person name="Henkel C."/>
            <person name="Chen W.J."/>
            <person name="Zahm M."/>
            <person name="Cabau C."/>
            <person name="Klopp C."/>
            <person name="Thompson A.W."/>
            <person name="Robinson-Rechavi M."/>
            <person name="Braasch I."/>
            <person name="Lecointre G."/>
            <person name="Bobe J."/>
            <person name="Postlethwait J.H."/>
            <person name="Berthelot C."/>
            <person name="Roest Crollius H."/>
            <person name="Guiguen Y."/>
        </authorList>
    </citation>
    <scope>NUCLEOTIDE SEQUENCE</scope>
    <source>
        <strain evidence="2">WJC10195</strain>
    </source>
</reference>
<keyword evidence="3" id="KW-1185">Reference proteome</keyword>
<feature type="compositionally biased region" description="Low complexity" evidence="1">
    <location>
        <begin position="1"/>
        <end position="14"/>
    </location>
</feature>
<evidence type="ECO:0000256" key="1">
    <source>
        <dbReference type="SAM" id="MobiDB-lite"/>
    </source>
</evidence>
<feature type="region of interest" description="Disordered" evidence="1">
    <location>
        <begin position="1"/>
        <end position="42"/>
    </location>
</feature>
<proteinExistence type="predicted"/>
<dbReference type="AlphaFoldDB" id="A0A9Q1IGT9"/>
<name>A0A9Q1IGT9_SYNKA</name>
<protein>
    <submittedName>
        <fullName evidence="2">Uncharacterized protein</fullName>
    </submittedName>
</protein>
<evidence type="ECO:0000313" key="2">
    <source>
        <dbReference type="EMBL" id="KAJ8339029.1"/>
    </source>
</evidence>
<comment type="caution">
    <text evidence="2">The sequence shown here is derived from an EMBL/GenBank/DDBJ whole genome shotgun (WGS) entry which is preliminary data.</text>
</comment>
<feature type="region of interest" description="Disordered" evidence="1">
    <location>
        <begin position="59"/>
        <end position="78"/>
    </location>
</feature>
<gene>
    <name evidence="2" type="ORF">SKAU_G00358150</name>
</gene>
<dbReference type="Proteomes" id="UP001152622">
    <property type="component" value="Chromosome 17"/>
</dbReference>